<accession>A0A8D9PE34</accession>
<proteinExistence type="predicted"/>
<name>A0A8D9PE34_9VIRU</name>
<sequence length="118" mass="12562">MYARSIGSKKCDTTGGLSDVDACLNGAQLFDVVVAGNVVARYALKQFDRAHGTEIFIVAAVGGMPGIDLTASVTPAIERQCATADSLTINTKRPGLVKKLLRQGWTLDAFVLRKKIHG</sequence>
<organism evidence="1">
    <name type="scientific">Corticoviridae sp</name>
    <dbReference type="NCBI Taxonomy" id="2832474"/>
    <lineage>
        <taxon>Viruses</taxon>
        <taxon>Varidnaviria</taxon>
        <taxon>Abadenavirae</taxon>
        <taxon>Produgelaviricota</taxon>
        <taxon>Belvinaviricetes</taxon>
        <taxon>Vinavirales</taxon>
        <taxon>Corticoviridae</taxon>
    </lineage>
</organism>
<evidence type="ECO:0000313" key="1">
    <source>
        <dbReference type="EMBL" id="DAD55508.1"/>
    </source>
</evidence>
<protein>
    <submittedName>
        <fullName evidence="1">Uncharacterized protein</fullName>
    </submittedName>
</protein>
<dbReference type="EMBL" id="BK032494">
    <property type="protein sequence ID" value="DAD55508.1"/>
    <property type="molecule type" value="Genomic_DNA"/>
</dbReference>
<reference evidence="1" key="1">
    <citation type="journal article" date="2021" name="Proc. Natl. Acad. Sci. U.S.A.">
        <title>A Catalog of Tens of Thousands of Viruses from Human Metagenomes Reveals Hidden Associations with Chronic Diseases.</title>
        <authorList>
            <person name="Tisza M.J."/>
            <person name="Buck C.B."/>
        </authorList>
    </citation>
    <scope>NUCLEOTIDE SEQUENCE</scope>
    <source>
        <strain evidence="1">Ct6nR3</strain>
    </source>
</reference>